<keyword evidence="2" id="KW-1133">Transmembrane helix</keyword>
<dbReference type="PROSITE" id="PS51257">
    <property type="entry name" value="PROKAR_LIPOPROTEIN"/>
    <property type="match status" value="1"/>
</dbReference>
<evidence type="ECO:0000313" key="5">
    <source>
        <dbReference type="Proteomes" id="UP000198970"/>
    </source>
</evidence>
<feature type="transmembrane region" description="Helical" evidence="2">
    <location>
        <begin position="232"/>
        <end position="250"/>
    </location>
</feature>
<feature type="region of interest" description="Disordered" evidence="1">
    <location>
        <begin position="172"/>
        <end position="208"/>
    </location>
</feature>
<protein>
    <recommendedName>
        <fullName evidence="6">Carboxypeptidase regulatory-like domain-containing protein</fullName>
    </recommendedName>
</protein>
<evidence type="ECO:0000256" key="1">
    <source>
        <dbReference type="SAM" id="MobiDB-lite"/>
    </source>
</evidence>
<keyword evidence="5" id="KW-1185">Reference proteome</keyword>
<evidence type="ECO:0000256" key="2">
    <source>
        <dbReference type="SAM" id="Phobius"/>
    </source>
</evidence>
<dbReference type="Proteomes" id="UP000198970">
    <property type="component" value="Chromosome I"/>
</dbReference>
<keyword evidence="2" id="KW-0472">Membrane</keyword>
<accession>A0ABY1C4A9</accession>
<reference evidence="4 5" key="1">
    <citation type="submission" date="2016-10" db="EMBL/GenBank/DDBJ databases">
        <authorList>
            <person name="Varghese N."/>
            <person name="Submissions S."/>
        </authorList>
    </citation>
    <scope>NUCLEOTIDE SEQUENCE [LARGE SCALE GENOMIC DNA]</scope>
    <source>
        <strain evidence="4 5">ATCC 19403</strain>
    </source>
</reference>
<organism evidence="4 5">
    <name type="scientific">Lacrimispora sphenoides JCM 1415</name>
    <dbReference type="NCBI Taxonomy" id="1297793"/>
    <lineage>
        <taxon>Bacteria</taxon>
        <taxon>Bacillati</taxon>
        <taxon>Bacillota</taxon>
        <taxon>Clostridia</taxon>
        <taxon>Lachnospirales</taxon>
        <taxon>Lachnospiraceae</taxon>
        <taxon>Lacrimispora</taxon>
    </lineage>
</organism>
<keyword evidence="2" id="KW-0812">Transmembrane</keyword>
<dbReference type="RefSeq" id="WP_100041637.1">
    <property type="nucleotide sequence ID" value="NZ_LT630003.1"/>
</dbReference>
<dbReference type="EMBL" id="LT630003">
    <property type="protein sequence ID" value="SET64154.1"/>
    <property type="molecule type" value="Genomic_DNA"/>
</dbReference>
<name>A0ABY1C4A9_9FIRM</name>
<evidence type="ECO:0000313" key="4">
    <source>
        <dbReference type="EMBL" id="SET64154.1"/>
    </source>
</evidence>
<gene>
    <name evidence="4" type="ORF">SAMN02745906_0835</name>
</gene>
<proteinExistence type="predicted"/>
<evidence type="ECO:0000256" key="3">
    <source>
        <dbReference type="SAM" id="SignalP"/>
    </source>
</evidence>
<feature type="signal peptide" evidence="3">
    <location>
        <begin position="1"/>
        <end position="26"/>
    </location>
</feature>
<feature type="chain" id="PRO_5046170812" description="Carboxypeptidase regulatory-like domain-containing protein" evidence="3">
    <location>
        <begin position="27"/>
        <end position="266"/>
    </location>
</feature>
<feature type="compositionally biased region" description="Basic and acidic residues" evidence="1">
    <location>
        <begin position="173"/>
        <end position="188"/>
    </location>
</feature>
<evidence type="ECO:0008006" key="6">
    <source>
        <dbReference type="Google" id="ProtNLM"/>
    </source>
</evidence>
<keyword evidence="3" id="KW-0732">Signal</keyword>
<sequence>MGRKRFLLSWLICNLLFLFGCFPVWADDNSLGGGTVPKRNGRTDIVAGVVVDYMGKLRFQVFNRDNNNPIAGVSVEIFIPSLNRYVLFGLTDSDGIYELDVAYNMASSVSDSDQFIKNDENYTFNGTLVYLNDNNIQYRVYKAGWLPYPHNGSYLLKGDKVPETITIKLYQKKNGEDGDGGDDKDTVLDKTVPGGNLPGGPPLDKLPSDIPDNTPPLGYVGGIPKTGVEGALIYWAYGFIFFLLAGGAIWKLSKLDSESKETKRRD</sequence>